<dbReference type="CDD" id="cd00995">
    <property type="entry name" value="PBP2_NikA_DppA_OppA_like"/>
    <property type="match status" value="1"/>
</dbReference>
<evidence type="ECO:0000313" key="6">
    <source>
        <dbReference type="Proteomes" id="UP000265848"/>
    </source>
</evidence>
<keyword evidence="6" id="KW-1185">Reference proteome</keyword>
<feature type="domain" description="Solute-binding protein family 5" evidence="4">
    <location>
        <begin position="71"/>
        <end position="422"/>
    </location>
</feature>
<organism evidence="5 6">
    <name type="scientific">Pseudooceanicola sediminis</name>
    <dbReference type="NCBI Taxonomy" id="2211117"/>
    <lineage>
        <taxon>Bacteria</taxon>
        <taxon>Pseudomonadati</taxon>
        <taxon>Pseudomonadota</taxon>
        <taxon>Alphaproteobacteria</taxon>
        <taxon>Rhodobacterales</taxon>
        <taxon>Paracoccaceae</taxon>
        <taxon>Pseudooceanicola</taxon>
    </lineage>
</organism>
<reference evidence="5 6" key="1">
    <citation type="submission" date="2018-08" db="EMBL/GenBank/DDBJ databases">
        <title>Pseudooceanicola sediminis CY03 in the family Rhodobacteracea.</title>
        <authorList>
            <person name="Zhang Y.-J."/>
        </authorList>
    </citation>
    <scope>NUCLEOTIDE SEQUENCE [LARGE SCALE GENOMIC DNA]</scope>
    <source>
        <strain evidence="5 6">CY03</strain>
    </source>
</reference>
<dbReference type="SUPFAM" id="SSF53850">
    <property type="entry name" value="Periplasmic binding protein-like II"/>
    <property type="match status" value="1"/>
</dbReference>
<dbReference type="OrthoDB" id="9803988at2"/>
<keyword evidence="3" id="KW-0732">Signal</keyword>
<dbReference type="Gene3D" id="3.90.76.10">
    <property type="entry name" value="Dipeptide-binding Protein, Domain 1"/>
    <property type="match status" value="1"/>
</dbReference>
<dbReference type="RefSeq" id="WP_119398985.1">
    <property type="nucleotide sequence ID" value="NZ_QWJJ01000008.1"/>
</dbReference>
<comment type="similarity">
    <text evidence="2">Belongs to the bacterial solute-binding protein 5 family.</text>
</comment>
<feature type="chain" id="PRO_5017324749" evidence="3">
    <location>
        <begin position="26"/>
        <end position="492"/>
    </location>
</feature>
<evidence type="ECO:0000313" key="5">
    <source>
        <dbReference type="EMBL" id="RII38640.1"/>
    </source>
</evidence>
<sequence length="492" mass="53406">MTNRILKTTITATALAALVPLAAQAQPAEVIAGLHGEPDSLNPLYDTNLPALNIYYNVFDRLATIDGNGDVVPDLATSWSFNDTLDQWTFTLAEGMTCQDGAPMDSSDVKFTFDSAMGDSTSRLGGYLGLVDTVEAPSPTQVVINLKSAFAPFDRQVSLIPIVCQEAYEEMGKEAFGRKPIGSGPYQVTNWVSGDSIEMVRYDGFWGDAAKYDKVTFKPIPDETTRAAAVQSGDVDVALLGPAQVDGVKQQGSVDVVAQDANRVVFLGFNGGAPFLGDQKMRKAVDLSIDRTLISQRLLNGAATPTAQIIAPVTFGFDPTMEPTKADVEAAKALVQEAGYDGTPIKISYPTTGLPQIDQLAQAIAYFMDQIGVKTELDPMEQNTFYGNWFGKSFPGIFIFAFAPSVMDAHLPFYMLLAKDQQGYIYDDRIDTLMAKQVGENDAEARAADLAEISAINAERTIYAPLFIDSYIYGVSKDIDWSPRPDGMMVFR</sequence>
<dbReference type="InterPro" id="IPR000914">
    <property type="entry name" value="SBP_5_dom"/>
</dbReference>
<evidence type="ECO:0000256" key="1">
    <source>
        <dbReference type="ARBA" id="ARBA00004418"/>
    </source>
</evidence>
<dbReference type="Gene3D" id="3.40.190.10">
    <property type="entry name" value="Periplasmic binding protein-like II"/>
    <property type="match status" value="1"/>
</dbReference>
<evidence type="ECO:0000259" key="4">
    <source>
        <dbReference type="Pfam" id="PF00496"/>
    </source>
</evidence>
<dbReference type="AlphaFoldDB" id="A0A399J064"/>
<dbReference type="InterPro" id="IPR039424">
    <property type="entry name" value="SBP_5"/>
</dbReference>
<feature type="signal peptide" evidence="3">
    <location>
        <begin position="1"/>
        <end position="25"/>
    </location>
</feature>
<dbReference type="InterPro" id="IPR030678">
    <property type="entry name" value="Peptide/Ni-bd"/>
</dbReference>
<comment type="subcellular location">
    <subcellularLocation>
        <location evidence="1">Periplasm</location>
    </subcellularLocation>
</comment>
<dbReference type="GO" id="GO:0043190">
    <property type="term" value="C:ATP-binding cassette (ABC) transporter complex"/>
    <property type="evidence" value="ECO:0007669"/>
    <property type="project" value="InterPro"/>
</dbReference>
<evidence type="ECO:0000256" key="2">
    <source>
        <dbReference type="ARBA" id="ARBA00005695"/>
    </source>
</evidence>
<dbReference type="Gene3D" id="3.10.105.10">
    <property type="entry name" value="Dipeptide-binding Protein, Domain 3"/>
    <property type="match status" value="1"/>
</dbReference>
<dbReference type="PANTHER" id="PTHR30290">
    <property type="entry name" value="PERIPLASMIC BINDING COMPONENT OF ABC TRANSPORTER"/>
    <property type="match status" value="1"/>
</dbReference>
<dbReference type="Pfam" id="PF00496">
    <property type="entry name" value="SBP_bac_5"/>
    <property type="match status" value="1"/>
</dbReference>
<comment type="caution">
    <text evidence="5">The sequence shown here is derived from an EMBL/GenBank/DDBJ whole genome shotgun (WGS) entry which is preliminary data.</text>
</comment>
<gene>
    <name evidence="5" type="ORF">DL237_10260</name>
</gene>
<accession>A0A399J064</accession>
<dbReference type="GO" id="GO:0015833">
    <property type="term" value="P:peptide transport"/>
    <property type="evidence" value="ECO:0007669"/>
    <property type="project" value="TreeGrafter"/>
</dbReference>
<name>A0A399J064_9RHOB</name>
<dbReference type="PIRSF" id="PIRSF002741">
    <property type="entry name" value="MppA"/>
    <property type="match status" value="1"/>
</dbReference>
<dbReference type="EMBL" id="QWJJ01000008">
    <property type="protein sequence ID" value="RII38640.1"/>
    <property type="molecule type" value="Genomic_DNA"/>
</dbReference>
<protein>
    <submittedName>
        <fullName evidence="5">ABC transporter substrate-binding protein</fullName>
    </submittedName>
</protein>
<proteinExistence type="inferred from homology"/>
<dbReference type="Proteomes" id="UP000265848">
    <property type="component" value="Unassembled WGS sequence"/>
</dbReference>
<evidence type="ECO:0000256" key="3">
    <source>
        <dbReference type="SAM" id="SignalP"/>
    </source>
</evidence>
<dbReference type="GO" id="GO:1904680">
    <property type="term" value="F:peptide transmembrane transporter activity"/>
    <property type="evidence" value="ECO:0007669"/>
    <property type="project" value="TreeGrafter"/>
</dbReference>
<dbReference type="GO" id="GO:0030288">
    <property type="term" value="C:outer membrane-bounded periplasmic space"/>
    <property type="evidence" value="ECO:0007669"/>
    <property type="project" value="UniProtKB-ARBA"/>
</dbReference>